<evidence type="ECO:0000259" key="2">
    <source>
        <dbReference type="Pfam" id="PF13472"/>
    </source>
</evidence>
<keyword evidence="1" id="KW-0732">Signal</keyword>
<feature type="domain" description="SGNH hydrolase-type esterase" evidence="2">
    <location>
        <begin position="132"/>
        <end position="342"/>
    </location>
</feature>
<dbReference type="EMBL" id="JAPEUY010000003">
    <property type="protein sequence ID" value="KAJ4374772.1"/>
    <property type="molecule type" value="Genomic_DNA"/>
</dbReference>
<dbReference type="SUPFAM" id="SSF52266">
    <property type="entry name" value="SGNH hydrolase"/>
    <property type="match status" value="1"/>
</dbReference>
<dbReference type="Proteomes" id="UP001140560">
    <property type="component" value="Unassembled WGS sequence"/>
</dbReference>
<feature type="chain" id="PRO_5040940189" evidence="1">
    <location>
        <begin position="20"/>
        <end position="358"/>
    </location>
</feature>
<dbReference type="InterPro" id="IPR052762">
    <property type="entry name" value="PCW_deacetylase/CE"/>
</dbReference>
<evidence type="ECO:0000313" key="4">
    <source>
        <dbReference type="EMBL" id="KAJ4374772.1"/>
    </source>
</evidence>
<proteinExistence type="predicted"/>
<dbReference type="Gene3D" id="2.60.120.260">
    <property type="entry name" value="Galactose-binding domain-like"/>
    <property type="match status" value="1"/>
</dbReference>
<dbReference type="GO" id="GO:0052689">
    <property type="term" value="F:carboxylic ester hydrolase activity"/>
    <property type="evidence" value="ECO:0007669"/>
    <property type="project" value="InterPro"/>
</dbReference>
<dbReference type="Pfam" id="PF13472">
    <property type="entry name" value="Lipase_GDSL_2"/>
    <property type="match status" value="1"/>
</dbReference>
<dbReference type="InterPro" id="IPR036514">
    <property type="entry name" value="SGNH_hydro_sf"/>
</dbReference>
<name>A0A9W8YD86_9PLEO</name>
<dbReference type="Gene3D" id="3.40.50.1110">
    <property type="entry name" value="SGNH hydrolase"/>
    <property type="match status" value="1"/>
</dbReference>
<organism evidence="4 5">
    <name type="scientific">Neocucurbitaria cava</name>
    <dbReference type="NCBI Taxonomy" id="798079"/>
    <lineage>
        <taxon>Eukaryota</taxon>
        <taxon>Fungi</taxon>
        <taxon>Dikarya</taxon>
        <taxon>Ascomycota</taxon>
        <taxon>Pezizomycotina</taxon>
        <taxon>Dothideomycetes</taxon>
        <taxon>Pleosporomycetidae</taxon>
        <taxon>Pleosporales</taxon>
        <taxon>Pleosporineae</taxon>
        <taxon>Cucurbitariaceae</taxon>
        <taxon>Neocucurbitaria</taxon>
    </lineage>
</organism>
<feature type="domain" description="Carbohydrate esterase 2 N-terminal" evidence="3">
    <location>
        <begin position="23"/>
        <end position="116"/>
    </location>
</feature>
<comment type="caution">
    <text evidence="4">The sequence shown here is derived from an EMBL/GenBank/DDBJ whole genome shotgun (WGS) entry which is preliminary data.</text>
</comment>
<evidence type="ECO:0000256" key="1">
    <source>
        <dbReference type="SAM" id="SignalP"/>
    </source>
</evidence>
<sequence>MISLNSLVSVLAVLETARAVRFLGRVNPATKELTWPGTGVSFTFSGTSASIGLAAVTGNNSAELIIDGGEPTVISNVAGITISTPAGLAAGNHTVVFRKNSEALFGSIFVGDITTDGTLGPDVPPSNRKIEVIGDSITVGYGIGGLLPCVNTAALEDVSKTYSVLAANSLKADYSIVAWSGRGIIRNYVQATPDTSPTAPQLYTRYGANDADGSYTFPSSWTPEAVVINLGTNDFSYLGSAPNGSTVALRPRLDAAAYTAAMVKFVQSIEVHYPNATFFLLTSPMLNDGYPSTEDAQHTTQTNALEAAVTQLNNGTKAYLVDWPAQGSEVGCDYHPTPATNAAEAKVLASAISAALGW</sequence>
<evidence type="ECO:0000259" key="3">
    <source>
        <dbReference type="Pfam" id="PF17996"/>
    </source>
</evidence>
<dbReference type="InterPro" id="IPR040794">
    <property type="entry name" value="CE2_N"/>
</dbReference>
<reference evidence="4" key="1">
    <citation type="submission" date="2022-10" db="EMBL/GenBank/DDBJ databases">
        <title>Tapping the CABI collections for fungal endophytes: first genome assemblies for Collariella, Neodidymelliopsis, Ascochyta clinopodiicola, Didymella pomorum, Didymosphaeria variabile, Neocosmospora piperis and Neocucurbitaria cava.</title>
        <authorList>
            <person name="Hill R."/>
        </authorList>
    </citation>
    <scope>NUCLEOTIDE SEQUENCE</scope>
    <source>
        <strain evidence="4">IMI 356814</strain>
    </source>
</reference>
<gene>
    <name evidence="4" type="ORF">N0V83_001848</name>
</gene>
<dbReference type="PANTHER" id="PTHR37834:SF2">
    <property type="entry name" value="ESTERASE, SGNH HYDROLASE-TYPE"/>
    <property type="match status" value="1"/>
</dbReference>
<keyword evidence="5" id="KW-1185">Reference proteome</keyword>
<dbReference type="AlphaFoldDB" id="A0A9W8YD86"/>
<dbReference type="OrthoDB" id="426133at2759"/>
<evidence type="ECO:0000313" key="5">
    <source>
        <dbReference type="Proteomes" id="UP001140560"/>
    </source>
</evidence>
<feature type="signal peptide" evidence="1">
    <location>
        <begin position="1"/>
        <end position="19"/>
    </location>
</feature>
<dbReference type="Pfam" id="PF17996">
    <property type="entry name" value="CE2_N"/>
    <property type="match status" value="1"/>
</dbReference>
<dbReference type="InterPro" id="IPR013830">
    <property type="entry name" value="SGNH_hydro"/>
</dbReference>
<dbReference type="CDD" id="cd01831">
    <property type="entry name" value="Endoglucanase_E_like"/>
    <property type="match status" value="1"/>
</dbReference>
<accession>A0A9W8YD86</accession>
<dbReference type="PANTHER" id="PTHR37834">
    <property type="entry name" value="GDSL-LIKE LIPASE/ACYLHYDROLASE DOMAIN PROTEIN (AFU_ORTHOLOGUE AFUA_2G00620)"/>
    <property type="match status" value="1"/>
</dbReference>
<protein>
    <submittedName>
        <fullName evidence="4">Uncharacterized protein</fullName>
    </submittedName>
</protein>
<dbReference type="InterPro" id="IPR037461">
    <property type="entry name" value="CtCE2-like_dom"/>
</dbReference>